<dbReference type="Proteomes" id="UP000011666">
    <property type="component" value="Unassembled WGS sequence"/>
</dbReference>
<protein>
    <submittedName>
        <fullName evidence="6">Putative TetR family transcriptional regulator</fullName>
    </submittedName>
</protein>
<evidence type="ECO:0000313" key="6">
    <source>
        <dbReference type="EMBL" id="GAC66977.1"/>
    </source>
</evidence>
<organism evidence="6 7">
    <name type="scientific">Gordonia soli NBRC 108243</name>
    <dbReference type="NCBI Taxonomy" id="1223545"/>
    <lineage>
        <taxon>Bacteria</taxon>
        <taxon>Bacillati</taxon>
        <taxon>Actinomycetota</taxon>
        <taxon>Actinomycetes</taxon>
        <taxon>Mycobacteriales</taxon>
        <taxon>Gordoniaceae</taxon>
        <taxon>Gordonia</taxon>
    </lineage>
</organism>
<keyword evidence="2 4" id="KW-0238">DNA-binding</keyword>
<name>M0QHT5_9ACTN</name>
<dbReference type="PRINTS" id="PR00455">
    <property type="entry name" value="HTHTETR"/>
</dbReference>
<dbReference type="SUPFAM" id="SSF48498">
    <property type="entry name" value="Tetracyclin repressor-like, C-terminal domain"/>
    <property type="match status" value="1"/>
</dbReference>
<reference evidence="6 7" key="1">
    <citation type="submission" date="2013-01" db="EMBL/GenBank/DDBJ databases">
        <title>Whole genome shotgun sequence of Gordonia soli NBRC 108243.</title>
        <authorList>
            <person name="Isaki-Nakamura S."/>
            <person name="Hosoyama A."/>
            <person name="Tsuchikane K."/>
            <person name="Ando Y."/>
            <person name="Baba S."/>
            <person name="Ohji S."/>
            <person name="Hamada M."/>
            <person name="Tamura T."/>
            <person name="Yamazoe A."/>
            <person name="Yamazaki S."/>
            <person name="Fujita N."/>
        </authorList>
    </citation>
    <scope>NUCLEOTIDE SEQUENCE [LARGE SCALE GENOMIC DNA]</scope>
    <source>
        <strain evidence="6 7">NBRC 108243</strain>
    </source>
</reference>
<dbReference type="GO" id="GO:0003677">
    <property type="term" value="F:DNA binding"/>
    <property type="evidence" value="ECO:0007669"/>
    <property type="project" value="UniProtKB-UniRule"/>
</dbReference>
<proteinExistence type="predicted"/>
<dbReference type="PROSITE" id="PS50977">
    <property type="entry name" value="HTH_TETR_2"/>
    <property type="match status" value="1"/>
</dbReference>
<evidence type="ECO:0000256" key="3">
    <source>
        <dbReference type="ARBA" id="ARBA00023163"/>
    </source>
</evidence>
<dbReference type="PANTHER" id="PTHR47506">
    <property type="entry name" value="TRANSCRIPTIONAL REGULATORY PROTEIN"/>
    <property type="match status" value="1"/>
</dbReference>
<dbReference type="EMBL" id="BANX01000005">
    <property type="protein sequence ID" value="GAC66977.1"/>
    <property type="molecule type" value="Genomic_DNA"/>
</dbReference>
<evidence type="ECO:0000256" key="2">
    <source>
        <dbReference type="ARBA" id="ARBA00023125"/>
    </source>
</evidence>
<evidence type="ECO:0000256" key="1">
    <source>
        <dbReference type="ARBA" id="ARBA00023015"/>
    </source>
</evidence>
<dbReference type="SUPFAM" id="SSF46689">
    <property type="entry name" value="Homeodomain-like"/>
    <property type="match status" value="1"/>
</dbReference>
<keyword evidence="1" id="KW-0805">Transcription regulation</keyword>
<keyword evidence="7" id="KW-1185">Reference proteome</keyword>
<accession>M0QHT5</accession>
<dbReference type="eggNOG" id="COG1309">
    <property type="taxonomic scope" value="Bacteria"/>
</dbReference>
<dbReference type="InterPro" id="IPR036271">
    <property type="entry name" value="Tet_transcr_reg_TetR-rel_C_sf"/>
</dbReference>
<feature type="domain" description="HTH tetR-type" evidence="5">
    <location>
        <begin position="4"/>
        <end position="64"/>
    </location>
</feature>
<dbReference type="AlphaFoldDB" id="M0QHT5"/>
<dbReference type="InterPro" id="IPR009057">
    <property type="entry name" value="Homeodomain-like_sf"/>
</dbReference>
<evidence type="ECO:0000313" key="7">
    <source>
        <dbReference type="Proteomes" id="UP000011666"/>
    </source>
</evidence>
<feature type="DNA-binding region" description="H-T-H motif" evidence="4">
    <location>
        <begin position="27"/>
        <end position="46"/>
    </location>
</feature>
<evidence type="ECO:0000259" key="5">
    <source>
        <dbReference type="PROSITE" id="PS50977"/>
    </source>
</evidence>
<dbReference type="Pfam" id="PF00440">
    <property type="entry name" value="TetR_N"/>
    <property type="match status" value="1"/>
</dbReference>
<keyword evidence="3" id="KW-0804">Transcription</keyword>
<evidence type="ECO:0000256" key="4">
    <source>
        <dbReference type="PROSITE-ProRule" id="PRU00335"/>
    </source>
</evidence>
<comment type="caution">
    <text evidence="6">The sequence shown here is derived from an EMBL/GenBank/DDBJ whole genome shotgun (WGS) entry which is preliminary data.</text>
</comment>
<dbReference type="PANTHER" id="PTHR47506:SF1">
    <property type="entry name" value="HTH-TYPE TRANSCRIPTIONAL REGULATOR YJDC"/>
    <property type="match status" value="1"/>
</dbReference>
<dbReference type="Gene3D" id="1.10.357.10">
    <property type="entry name" value="Tetracycline Repressor, domain 2"/>
    <property type="match status" value="1"/>
</dbReference>
<dbReference type="InterPro" id="IPR001647">
    <property type="entry name" value="HTH_TetR"/>
</dbReference>
<gene>
    <name evidence="6" type="ORF">GS4_05_01890</name>
</gene>
<sequence>MDSETAREQVVDAADRLFYTHGVKSVGMDRVRDSAGVSLKRIYSMFPSKESLVLAVLGKRTRQWDDGIAAATAGVTGPRAKLLAIFDFLLTWFSEDEFRGCAFINVFGELAAESPAIATAVRDQKASFQQYVETLVGELGGDSALAAQLSILAEGAQTTAAISGRTRAARDARAAAEVLIDQALGSARI</sequence>